<reference evidence="1 2" key="1">
    <citation type="journal article" date="2019" name="Sci. Rep.">
        <title>Orb-weaving spider Araneus ventricosus genome elucidates the spidroin gene catalogue.</title>
        <authorList>
            <person name="Kono N."/>
            <person name="Nakamura H."/>
            <person name="Ohtoshi R."/>
            <person name="Moran D.A.P."/>
            <person name="Shinohara A."/>
            <person name="Yoshida Y."/>
            <person name="Fujiwara M."/>
            <person name="Mori M."/>
            <person name="Tomita M."/>
            <person name="Arakawa K."/>
        </authorList>
    </citation>
    <scope>NUCLEOTIDE SEQUENCE [LARGE SCALE GENOMIC DNA]</scope>
</reference>
<dbReference type="Proteomes" id="UP000499080">
    <property type="component" value="Unassembled WGS sequence"/>
</dbReference>
<accession>A0A4Y2IX82</accession>
<evidence type="ECO:0000313" key="1">
    <source>
        <dbReference type="EMBL" id="GBM82453.1"/>
    </source>
</evidence>
<sequence>MHHAHFSIAIHNHLHATFAERWIRRSVSAVLSPHSSDLKPLDFFVCGSLKPDSPVDSLVDLIARILTAVSDVINRLGTFEHTLWLFIIMPPGVL</sequence>
<gene>
    <name evidence="1" type="ORF">AVEN_229091_1</name>
</gene>
<name>A0A4Y2IX82_ARAVE</name>
<dbReference type="EMBL" id="BGPR01003011">
    <property type="protein sequence ID" value="GBM82453.1"/>
    <property type="molecule type" value="Genomic_DNA"/>
</dbReference>
<protein>
    <submittedName>
        <fullName evidence="1">Uncharacterized protein</fullName>
    </submittedName>
</protein>
<proteinExistence type="predicted"/>
<organism evidence="1 2">
    <name type="scientific">Araneus ventricosus</name>
    <name type="common">Orbweaver spider</name>
    <name type="synonym">Epeira ventricosa</name>
    <dbReference type="NCBI Taxonomy" id="182803"/>
    <lineage>
        <taxon>Eukaryota</taxon>
        <taxon>Metazoa</taxon>
        <taxon>Ecdysozoa</taxon>
        <taxon>Arthropoda</taxon>
        <taxon>Chelicerata</taxon>
        <taxon>Arachnida</taxon>
        <taxon>Araneae</taxon>
        <taxon>Araneomorphae</taxon>
        <taxon>Entelegynae</taxon>
        <taxon>Araneoidea</taxon>
        <taxon>Araneidae</taxon>
        <taxon>Araneus</taxon>
    </lineage>
</organism>
<evidence type="ECO:0000313" key="2">
    <source>
        <dbReference type="Proteomes" id="UP000499080"/>
    </source>
</evidence>
<dbReference type="AlphaFoldDB" id="A0A4Y2IX82"/>
<comment type="caution">
    <text evidence="1">The sequence shown here is derived from an EMBL/GenBank/DDBJ whole genome shotgun (WGS) entry which is preliminary data.</text>
</comment>
<keyword evidence="2" id="KW-1185">Reference proteome</keyword>